<keyword evidence="1" id="KW-0732">Signal</keyword>
<dbReference type="InterPro" id="IPR007284">
    <property type="entry name" value="Ground-like_dom"/>
</dbReference>
<dbReference type="Pfam" id="PF04155">
    <property type="entry name" value="Ground-like"/>
    <property type="match status" value="1"/>
</dbReference>
<feature type="signal peptide" evidence="1">
    <location>
        <begin position="1"/>
        <end position="18"/>
    </location>
</feature>
<gene>
    <name evidence="3" type="ORF">MENT_LOCUS14274</name>
</gene>
<accession>A0A6V7UL73</accession>
<evidence type="ECO:0000259" key="2">
    <source>
        <dbReference type="Pfam" id="PF04155"/>
    </source>
</evidence>
<evidence type="ECO:0000313" key="4">
    <source>
        <dbReference type="Proteomes" id="UP000580250"/>
    </source>
</evidence>
<name>A0A6V7UL73_MELEN</name>
<reference evidence="3 4" key="1">
    <citation type="submission" date="2020-08" db="EMBL/GenBank/DDBJ databases">
        <authorList>
            <person name="Koutsovoulos G."/>
            <person name="Danchin GJ E."/>
        </authorList>
    </citation>
    <scope>NUCLEOTIDE SEQUENCE [LARGE SCALE GENOMIC DNA]</scope>
</reference>
<feature type="chain" id="PRO_5027935926" description="Ground-like domain-containing protein" evidence="1">
    <location>
        <begin position="19"/>
        <end position="305"/>
    </location>
</feature>
<dbReference type="Proteomes" id="UP000580250">
    <property type="component" value="Unassembled WGS sequence"/>
</dbReference>
<comment type="caution">
    <text evidence="3">The sequence shown here is derived from an EMBL/GenBank/DDBJ whole genome shotgun (WGS) entry which is preliminary data.</text>
</comment>
<dbReference type="EMBL" id="CAJEWN010000080">
    <property type="protein sequence ID" value="CAD2160465.1"/>
    <property type="molecule type" value="Genomic_DNA"/>
</dbReference>
<protein>
    <recommendedName>
        <fullName evidence="2">Ground-like domain-containing protein</fullName>
    </recommendedName>
</protein>
<evidence type="ECO:0000256" key="1">
    <source>
        <dbReference type="SAM" id="SignalP"/>
    </source>
</evidence>
<dbReference type="OrthoDB" id="5846317at2759"/>
<evidence type="ECO:0000313" key="3">
    <source>
        <dbReference type="EMBL" id="CAD2160465.1"/>
    </source>
</evidence>
<organism evidence="3 4">
    <name type="scientific">Meloidogyne enterolobii</name>
    <name type="common">Root-knot nematode worm</name>
    <name type="synonym">Meloidogyne mayaguensis</name>
    <dbReference type="NCBI Taxonomy" id="390850"/>
    <lineage>
        <taxon>Eukaryota</taxon>
        <taxon>Metazoa</taxon>
        <taxon>Ecdysozoa</taxon>
        <taxon>Nematoda</taxon>
        <taxon>Chromadorea</taxon>
        <taxon>Rhabditida</taxon>
        <taxon>Tylenchina</taxon>
        <taxon>Tylenchomorpha</taxon>
        <taxon>Tylenchoidea</taxon>
        <taxon>Meloidogynidae</taxon>
        <taxon>Meloidogyninae</taxon>
        <taxon>Meloidogyne</taxon>
    </lineage>
</organism>
<dbReference type="AlphaFoldDB" id="A0A6V7UL73"/>
<feature type="domain" description="Ground-like" evidence="2">
    <location>
        <begin position="229"/>
        <end position="300"/>
    </location>
</feature>
<sequence>MKSALIFLLTISNYLVLAQINTENNEEMKRRVLNLLNEQQQVIKVQQSPNVGADLLGSPTSLLCPPCTLPTFKCVEPQPLVLPINCPLPKVPPPPRIPCPPPTVCPPPQPCPASPTCPRPAPCPLPPPPPRRPPPPPPMPFPLPIPPKIICPPRGNIFATSISAQNDCCCNCGIRSCLVLPSNTLMQKRHFLATFGTRTHSGGNDLPFNIFDNILGDTIASFMNDNDNAKCNSEMLRKIILENISTDLELSKRRIQAIAELAMGDEARVNVVCGSGEFTFVVHATQYCQEGNESGTCYAFSFNEN</sequence>
<proteinExistence type="predicted"/>